<evidence type="ECO:0000256" key="2">
    <source>
        <dbReference type="ARBA" id="ARBA00035108"/>
    </source>
</evidence>
<dbReference type="GeneID" id="96090703"/>
<accession>A0A7D5GCY6</accession>
<organism evidence="5 6">
    <name type="scientific">Halorarum halophilum</name>
    <dbReference type="NCBI Taxonomy" id="2743090"/>
    <lineage>
        <taxon>Archaea</taxon>
        <taxon>Methanobacteriati</taxon>
        <taxon>Methanobacteriota</taxon>
        <taxon>Stenosarchaea group</taxon>
        <taxon>Halobacteria</taxon>
        <taxon>Halobacteriales</taxon>
        <taxon>Haloferacaceae</taxon>
        <taxon>Halorarum</taxon>
    </lineage>
</organism>
<evidence type="ECO:0000256" key="4">
    <source>
        <dbReference type="SAM" id="MobiDB-lite"/>
    </source>
</evidence>
<evidence type="ECO:0000313" key="6">
    <source>
        <dbReference type="Proteomes" id="UP000509750"/>
    </source>
</evidence>
<name>A0A7D5GCY6_9EURY</name>
<feature type="region of interest" description="Disordered" evidence="4">
    <location>
        <begin position="93"/>
        <end position="141"/>
    </location>
</feature>
<comment type="similarity">
    <text evidence="3">Belongs to the gas vesicle GvpA family.</text>
</comment>
<comment type="subcellular location">
    <subcellularLocation>
        <location evidence="2">Gas vesicle</location>
    </subcellularLocation>
</comment>
<dbReference type="GO" id="GO:0012506">
    <property type="term" value="C:vesicle membrane"/>
    <property type="evidence" value="ECO:0007669"/>
    <property type="project" value="InterPro"/>
</dbReference>
<feature type="compositionally biased region" description="Acidic residues" evidence="4">
    <location>
        <begin position="109"/>
        <end position="141"/>
    </location>
</feature>
<dbReference type="GO" id="GO:0005198">
    <property type="term" value="F:structural molecule activity"/>
    <property type="evidence" value="ECO:0007669"/>
    <property type="project" value="InterPro"/>
</dbReference>
<sequence>MPETRPTRDQSDLADVLELVLDKGVVINADVVVSVGDTRLLSVEIRAAIASFDTAAEYGLQFPSGTDTDRVAAAAGVPPIRDRPEDQATLDELGIEAATSGGGSGNDGDAVEIEADEESEADDEADDEAEPEEVPEADDQD</sequence>
<dbReference type="EMBL" id="CP058529">
    <property type="protein sequence ID" value="QLG28565.1"/>
    <property type="molecule type" value="Genomic_DNA"/>
</dbReference>
<dbReference type="RefSeq" id="WP_179170139.1">
    <property type="nucleotide sequence ID" value="NZ_CP058529.1"/>
</dbReference>
<dbReference type="OrthoDB" id="170622at2157"/>
<gene>
    <name evidence="5" type="ORF">HUG10_13865</name>
</gene>
<dbReference type="Proteomes" id="UP000509750">
    <property type="component" value="Chromosome"/>
</dbReference>
<dbReference type="PANTHER" id="PTHR35344">
    <property type="entry name" value="GAS VESICLE STRUCTURAL PROTEIN 2-RELATED"/>
    <property type="match status" value="1"/>
</dbReference>
<dbReference type="AlphaFoldDB" id="A0A7D5GCY6"/>
<evidence type="ECO:0000313" key="5">
    <source>
        <dbReference type="EMBL" id="QLG28565.1"/>
    </source>
</evidence>
<evidence type="ECO:0000256" key="3">
    <source>
        <dbReference type="ARBA" id="ARBA00035646"/>
    </source>
</evidence>
<dbReference type="PROSITE" id="PS00234">
    <property type="entry name" value="GAS_VESICLE_A_1"/>
    <property type="match status" value="1"/>
</dbReference>
<dbReference type="PANTHER" id="PTHR35344:SF4">
    <property type="entry name" value="GAS VESICLE PROTEIN A1"/>
    <property type="match status" value="1"/>
</dbReference>
<dbReference type="KEGG" id="halg:HUG10_13865"/>
<dbReference type="Pfam" id="PF00741">
    <property type="entry name" value="Gas_vesicle"/>
    <property type="match status" value="1"/>
</dbReference>
<proteinExistence type="inferred from homology"/>
<dbReference type="PROSITE" id="PS00669">
    <property type="entry name" value="GAS_VESICLE_A_2"/>
    <property type="match status" value="1"/>
</dbReference>
<dbReference type="InterPro" id="IPR018493">
    <property type="entry name" value="GvpA-like_CS"/>
</dbReference>
<keyword evidence="6" id="KW-1185">Reference proteome</keyword>
<evidence type="ECO:0000256" key="1">
    <source>
        <dbReference type="ARBA" id="ARBA00022987"/>
    </source>
</evidence>
<reference evidence="5 6" key="1">
    <citation type="submission" date="2020-07" db="EMBL/GenBank/DDBJ databases">
        <title>Gai3-2, isolated from salt lake.</title>
        <authorList>
            <person name="Cui H."/>
            <person name="Shi X."/>
        </authorList>
    </citation>
    <scope>NUCLEOTIDE SEQUENCE [LARGE SCALE GENOMIC DNA]</scope>
    <source>
        <strain evidence="5 6">Gai3-2</strain>
    </source>
</reference>
<dbReference type="GO" id="GO:0031411">
    <property type="term" value="C:gas vesicle"/>
    <property type="evidence" value="ECO:0007669"/>
    <property type="project" value="UniProtKB-SubCell"/>
</dbReference>
<keyword evidence="1" id="KW-0304">Gas vesicle</keyword>
<dbReference type="NCBIfam" id="NF046090">
    <property type="entry name" value="halo_gas_GvpJ"/>
    <property type="match status" value="1"/>
</dbReference>
<dbReference type="InterPro" id="IPR000638">
    <property type="entry name" value="Gas-vesicle_GvpA-like"/>
</dbReference>
<dbReference type="InterPro" id="IPR050530">
    <property type="entry name" value="GvpA"/>
</dbReference>
<protein>
    <submittedName>
        <fullName evidence="5">Gas vesicle protein</fullName>
    </submittedName>
</protein>